<name>A0ACD3A3K7_9AGAR</name>
<dbReference type="EMBL" id="ML208806">
    <property type="protein sequence ID" value="TFK60241.1"/>
    <property type="molecule type" value="Genomic_DNA"/>
</dbReference>
<evidence type="ECO:0000313" key="2">
    <source>
        <dbReference type="Proteomes" id="UP000308600"/>
    </source>
</evidence>
<evidence type="ECO:0000313" key="1">
    <source>
        <dbReference type="EMBL" id="TFK60241.1"/>
    </source>
</evidence>
<dbReference type="Proteomes" id="UP000308600">
    <property type="component" value="Unassembled WGS sequence"/>
</dbReference>
<accession>A0ACD3A3K7</accession>
<organism evidence="1 2">
    <name type="scientific">Pluteus cervinus</name>
    <dbReference type="NCBI Taxonomy" id="181527"/>
    <lineage>
        <taxon>Eukaryota</taxon>
        <taxon>Fungi</taxon>
        <taxon>Dikarya</taxon>
        <taxon>Basidiomycota</taxon>
        <taxon>Agaricomycotina</taxon>
        <taxon>Agaricomycetes</taxon>
        <taxon>Agaricomycetidae</taxon>
        <taxon>Agaricales</taxon>
        <taxon>Pluteineae</taxon>
        <taxon>Pluteaceae</taxon>
        <taxon>Pluteus</taxon>
    </lineage>
</organism>
<sequence>MRHPRNGRATPHCAVRLTIEATTRGAWHIYSTSLQVHATQLLKVDVATPNGSLAAIELQYVLRQRKRRNAYDTNPNGGVALPHQIPHALADHWPPPSIFATSAQASMTRHMDYDLRGRVGQKFEQREVQDVEKEARERPSRNHVTRIKRRVKAFYLRNVGNLTLSNGHRTSFGATDGSGHIDHKFDGKEQTPQSAFDRRLLCCLSASMWGCFVFRQTESQRDIRRVIPVAMCHKRKVRREEGEDYTGKYCCVHSMVARVCKVAATVQMYQATTELGSALLLFELQHMPDAIMNRVMIISPLPVYAPEGF</sequence>
<keyword evidence="2" id="KW-1185">Reference proteome</keyword>
<protein>
    <submittedName>
        <fullName evidence="1">Uncharacterized protein</fullName>
    </submittedName>
</protein>
<reference evidence="1 2" key="1">
    <citation type="journal article" date="2019" name="Nat. Ecol. Evol.">
        <title>Megaphylogeny resolves global patterns of mushroom evolution.</title>
        <authorList>
            <person name="Varga T."/>
            <person name="Krizsan K."/>
            <person name="Foldi C."/>
            <person name="Dima B."/>
            <person name="Sanchez-Garcia M."/>
            <person name="Sanchez-Ramirez S."/>
            <person name="Szollosi G.J."/>
            <person name="Szarkandi J.G."/>
            <person name="Papp V."/>
            <person name="Albert L."/>
            <person name="Andreopoulos W."/>
            <person name="Angelini C."/>
            <person name="Antonin V."/>
            <person name="Barry K.W."/>
            <person name="Bougher N.L."/>
            <person name="Buchanan P."/>
            <person name="Buyck B."/>
            <person name="Bense V."/>
            <person name="Catcheside P."/>
            <person name="Chovatia M."/>
            <person name="Cooper J."/>
            <person name="Damon W."/>
            <person name="Desjardin D."/>
            <person name="Finy P."/>
            <person name="Geml J."/>
            <person name="Haridas S."/>
            <person name="Hughes K."/>
            <person name="Justo A."/>
            <person name="Karasinski D."/>
            <person name="Kautmanova I."/>
            <person name="Kiss B."/>
            <person name="Kocsube S."/>
            <person name="Kotiranta H."/>
            <person name="LaButti K.M."/>
            <person name="Lechner B.E."/>
            <person name="Liimatainen K."/>
            <person name="Lipzen A."/>
            <person name="Lukacs Z."/>
            <person name="Mihaltcheva S."/>
            <person name="Morgado L.N."/>
            <person name="Niskanen T."/>
            <person name="Noordeloos M.E."/>
            <person name="Ohm R.A."/>
            <person name="Ortiz-Santana B."/>
            <person name="Ovrebo C."/>
            <person name="Racz N."/>
            <person name="Riley R."/>
            <person name="Savchenko A."/>
            <person name="Shiryaev A."/>
            <person name="Soop K."/>
            <person name="Spirin V."/>
            <person name="Szebenyi C."/>
            <person name="Tomsovsky M."/>
            <person name="Tulloss R.E."/>
            <person name="Uehling J."/>
            <person name="Grigoriev I.V."/>
            <person name="Vagvolgyi C."/>
            <person name="Papp T."/>
            <person name="Martin F.M."/>
            <person name="Miettinen O."/>
            <person name="Hibbett D.S."/>
            <person name="Nagy L.G."/>
        </authorList>
    </citation>
    <scope>NUCLEOTIDE SEQUENCE [LARGE SCALE GENOMIC DNA]</scope>
    <source>
        <strain evidence="1 2">NL-1719</strain>
    </source>
</reference>
<proteinExistence type="predicted"/>
<gene>
    <name evidence="1" type="ORF">BDN72DRAFT_864513</name>
</gene>